<dbReference type="Proteomes" id="UP000054197">
    <property type="component" value="Unassembled WGS sequence"/>
</dbReference>
<proteinExistence type="inferred from homology"/>
<dbReference type="InterPro" id="IPR020019">
    <property type="entry name" value="AcTrfase_PglD-like"/>
</dbReference>
<reference evidence="5 6" key="1">
    <citation type="submission" date="2015-09" db="EMBL/GenBank/DDBJ databases">
        <title>Genome sequence of ICMP 11288.</title>
        <authorList>
            <person name="Visnovsky S."/>
            <person name="Lu A."/>
            <person name="Panda P."/>
            <person name="Pitman A."/>
        </authorList>
    </citation>
    <scope>NUCLEOTIDE SEQUENCE [LARGE SCALE GENOMIC DNA]</scope>
    <source>
        <strain evidence="5 6">ICMP 11288</strain>
    </source>
</reference>
<dbReference type="PANTHER" id="PTHR43300">
    <property type="entry name" value="ACETYLTRANSFERASE"/>
    <property type="match status" value="1"/>
</dbReference>
<gene>
    <name evidence="5" type="ORF">AO063_29185</name>
</gene>
<evidence type="ECO:0000259" key="4">
    <source>
        <dbReference type="Pfam" id="PF17836"/>
    </source>
</evidence>
<protein>
    <submittedName>
        <fullName evidence="5">Acetyltransferase</fullName>
    </submittedName>
</protein>
<dbReference type="SUPFAM" id="SSF51161">
    <property type="entry name" value="Trimeric LpxA-like enzymes"/>
    <property type="match status" value="1"/>
</dbReference>
<dbReference type="PANTHER" id="PTHR43300:SF7">
    <property type="entry name" value="UDP-N-ACETYLBACILLOSAMINE N-ACETYLTRANSFERASE"/>
    <property type="match status" value="1"/>
</dbReference>
<comment type="caution">
    <text evidence="5">The sequence shown here is derived from an EMBL/GenBank/DDBJ whole genome shotgun (WGS) entry which is preliminary data.</text>
</comment>
<feature type="active site" description="Proton acceptor" evidence="2">
    <location>
        <position position="141"/>
    </location>
</feature>
<dbReference type="InterPro" id="IPR011004">
    <property type="entry name" value="Trimer_LpxA-like_sf"/>
</dbReference>
<evidence type="ECO:0000256" key="2">
    <source>
        <dbReference type="PIRSR" id="PIRSR620019-1"/>
    </source>
</evidence>
<dbReference type="Gene3D" id="3.40.50.20">
    <property type="match status" value="1"/>
</dbReference>
<evidence type="ECO:0000313" key="6">
    <source>
        <dbReference type="Proteomes" id="UP000054197"/>
    </source>
</evidence>
<comment type="similarity">
    <text evidence="1">Belongs to the transferase hexapeptide repeat family.</text>
</comment>
<dbReference type="Pfam" id="PF17836">
    <property type="entry name" value="PglD_N"/>
    <property type="match status" value="1"/>
</dbReference>
<evidence type="ECO:0000256" key="1">
    <source>
        <dbReference type="ARBA" id="ARBA00007274"/>
    </source>
</evidence>
<dbReference type="InterPro" id="IPR041561">
    <property type="entry name" value="PglD_N"/>
</dbReference>
<dbReference type="AlphaFoldDB" id="A0A0W0H737"/>
<evidence type="ECO:0000256" key="3">
    <source>
        <dbReference type="PIRSR" id="PIRSR620019-2"/>
    </source>
</evidence>
<name>A0A0W0H737_PSEFL</name>
<dbReference type="NCBIfam" id="TIGR03570">
    <property type="entry name" value="NeuD_NnaD"/>
    <property type="match status" value="1"/>
</dbReference>
<dbReference type="RefSeq" id="WP_058422500.1">
    <property type="nucleotide sequence ID" value="NZ_LKEF01000067.1"/>
</dbReference>
<dbReference type="CDD" id="cd03360">
    <property type="entry name" value="LbH_AT_putative"/>
    <property type="match status" value="1"/>
</dbReference>
<feature type="site" description="Increases basicity of active site His" evidence="2">
    <location>
        <position position="142"/>
    </location>
</feature>
<sequence length="218" mass="23044">MKTFFGLIGAGGHGREVMPMLRSMIKGTPAELNAELLFVVENLEAPTQINGYRAISLEAFFALEGVKRFNIAIGNSEARQRIADACLANDIQPFSLIAGSAILLDSNEIGEGVMISEQTIITSNVKIGRFFQANNQCNISHDCVIGDFVTFGPGVKCNGNVTIGDHAYVGAGALIKQGRHGAPLKIGEGAVVGMGAVVVKDVEPYTTVVGNPARLLVK</sequence>
<dbReference type="Pfam" id="PF00132">
    <property type="entry name" value="Hexapep"/>
    <property type="match status" value="1"/>
</dbReference>
<organism evidence="5 6">
    <name type="scientific">Pseudomonas fluorescens ICMP 11288</name>
    <dbReference type="NCBI Taxonomy" id="1198309"/>
    <lineage>
        <taxon>Bacteria</taxon>
        <taxon>Pseudomonadati</taxon>
        <taxon>Pseudomonadota</taxon>
        <taxon>Gammaproteobacteria</taxon>
        <taxon>Pseudomonadales</taxon>
        <taxon>Pseudomonadaceae</taxon>
        <taxon>Pseudomonas</taxon>
    </lineage>
</organism>
<keyword evidence="5" id="KW-0808">Transferase</keyword>
<dbReference type="InterPro" id="IPR001451">
    <property type="entry name" value="Hexapep"/>
</dbReference>
<dbReference type="InterPro" id="IPR050179">
    <property type="entry name" value="Trans_hexapeptide_repeat"/>
</dbReference>
<dbReference type="Gene3D" id="2.160.10.10">
    <property type="entry name" value="Hexapeptide repeat proteins"/>
    <property type="match status" value="1"/>
</dbReference>
<feature type="binding site" evidence="3">
    <location>
        <position position="74"/>
    </location>
    <ligand>
        <name>substrate</name>
    </ligand>
</feature>
<feature type="domain" description="PglD N-terminal" evidence="4">
    <location>
        <begin position="7"/>
        <end position="84"/>
    </location>
</feature>
<dbReference type="EMBL" id="LKEF01000067">
    <property type="protein sequence ID" value="KTB56635.1"/>
    <property type="molecule type" value="Genomic_DNA"/>
</dbReference>
<accession>A0A0W0H737</accession>
<dbReference type="GO" id="GO:0016740">
    <property type="term" value="F:transferase activity"/>
    <property type="evidence" value="ECO:0007669"/>
    <property type="project" value="UniProtKB-KW"/>
</dbReference>
<evidence type="ECO:0000313" key="5">
    <source>
        <dbReference type="EMBL" id="KTB56635.1"/>
    </source>
</evidence>